<protein>
    <recommendedName>
        <fullName evidence="6">Flavohemoprotein</fullName>
        <ecNumber evidence="5">1.14.12.17</ecNumber>
    </recommendedName>
    <alternativeName>
        <fullName evidence="19">Flavohemoglobin</fullName>
    </alternativeName>
    <alternativeName>
        <fullName evidence="18">Hemoglobin-like protein</fullName>
    </alternativeName>
    <alternativeName>
        <fullName evidence="20">Nitric oxide dioxygenase</fullName>
    </alternativeName>
</protein>
<evidence type="ECO:0000256" key="9">
    <source>
        <dbReference type="ARBA" id="ARBA00022621"/>
    </source>
</evidence>
<comment type="function">
    <text evidence="17">Is involved in NO detoxification in an aerobic process, termed nitric oxide dioxygenase (NOD) reaction that utilizes O(2) and NAD(P)H to convert NO to nitrate, which protects the bacterium from various noxious nitrogen compounds. Therefore, plays a central role in the inducible response to nitrosative stress.</text>
</comment>
<keyword evidence="23" id="KW-0813">Transport</keyword>
<dbReference type="GO" id="GO:0046872">
    <property type="term" value="F:metal ion binding"/>
    <property type="evidence" value="ECO:0007669"/>
    <property type="project" value="UniProtKB-KW"/>
</dbReference>
<dbReference type="Pfam" id="PF00042">
    <property type="entry name" value="Globin"/>
    <property type="match status" value="1"/>
</dbReference>
<evidence type="ECO:0000256" key="4">
    <source>
        <dbReference type="ARBA" id="ARBA00008414"/>
    </source>
</evidence>
<evidence type="ECO:0000256" key="7">
    <source>
        <dbReference type="ARBA" id="ARBA00022575"/>
    </source>
</evidence>
<evidence type="ECO:0000256" key="13">
    <source>
        <dbReference type="ARBA" id="ARBA00022857"/>
    </source>
</evidence>
<evidence type="ECO:0000256" key="12">
    <source>
        <dbReference type="ARBA" id="ARBA00022827"/>
    </source>
</evidence>
<evidence type="ECO:0000256" key="23">
    <source>
        <dbReference type="RuleBase" id="RU000356"/>
    </source>
</evidence>
<dbReference type="PANTHER" id="PTHR43396">
    <property type="entry name" value="FLAVOHEMOPROTEIN"/>
    <property type="match status" value="1"/>
</dbReference>
<keyword evidence="27" id="KW-1185">Reference proteome</keyword>
<accession>A0A1H5WX79</accession>
<evidence type="ECO:0000256" key="11">
    <source>
        <dbReference type="ARBA" id="ARBA00022723"/>
    </source>
</evidence>
<keyword evidence="15" id="KW-0408">Iron</keyword>
<evidence type="ECO:0000256" key="14">
    <source>
        <dbReference type="ARBA" id="ARBA00023002"/>
    </source>
</evidence>
<dbReference type="Gene3D" id="3.40.50.80">
    <property type="entry name" value="Nucleotide-binding domain of ferredoxin-NADP reductase (FNR) module"/>
    <property type="match status" value="1"/>
</dbReference>
<evidence type="ECO:0000256" key="3">
    <source>
        <dbReference type="ARBA" id="ARBA00006401"/>
    </source>
</evidence>
<evidence type="ECO:0000256" key="18">
    <source>
        <dbReference type="ARBA" id="ARBA00030024"/>
    </source>
</evidence>
<dbReference type="PROSITE" id="PS01033">
    <property type="entry name" value="GLOBIN"/>
    <property type="match status" value="1"/>
</dbReference>
<dbReference type="PANTHER" id="PTHR43396:SF3">
    <property type="entry name" value="FLAVOHEMOPROTEIN"/>
    <property type="match status" value="1"/>
</dbReference>
<dbReference type="SUPFAM" id="SSF46458">
    <property type="entry name" value="Globin-like"/>
    <property type="match status" value="1"/>
</dbReference>
<keyword evidence="11" id="KW-0479">Metal-binding</keyword>
<keyword evidence="26" id="KW-0223">Dioxygenase</keyword>
<dbReference type="InterPro" id="IPR001433">
    <property type="entry name" value="OxRdtase_FAD/NAD-bd"/>
</dbReference>
<proteinExistence type="inferred from homology"/>
<dbReference type="GO" id="GO:0005344">
    <property type="term" value="F:oxygen carrier activity"/>
    <property type="evidence" value="ECO:0007669"/>
    <property type="project" value="UniProtKB-KW"/>
</dbReference>
<dbReference type="PROSITE" id="PS51384">
    <property type="entry name" value="FAD_FR"/>
    <property type="match status" value="1"/>
</dbReference>
<sequence>MLSEQSRAIIDATLPAVKENARNITEVFYPLMFQRYPQVKAYFNEAHQAQGTQRQALANAVVAYASNLDRLELLGDAVSLIVHKHASLNILPEHYPIVGECLLAAIKEVFGDVATDEVLNAWGEAYQQLADILIGAEESVYRANEQQPGGWRGERKFRLIRKEKESEVITSFYFEAANGDAIASFKPGQYITLILEIDGETTRRNYSLSDSPDRPHYRISVKREADGRVSNHLHDNLNIGDCVRLTPPCGDFVLSDSDKPLVLLSGGVGLTPTMSMLRPALNSGREVHFIHGALNSATHAFKSAVDQLGEEFDNLRISYCYSEPLPQDREIATGLLDQARLQSLLPLEQDPDIYFLGPRPFMQSCYRSLSALCVPAERMRYEFFGPLETFDAPAF</sequence>
<reference evidence="26 27" key="1">
    <citation type="submission" date="2016-10" db="EMBL/GenBank/DDBJ databases">
        <authorList>
            <person name="de Groot N.N."/>
        </authorList>
    </citation>
    <scope>NUCLEOTIDE SEQUENCE [LARGE SCALE GENOMIC DNA]</scope>
    <source>
        <strain evidence="26 27">DSM 22012</strain>
    </source>
</reference>
<dbReference type="Proteomes" id="UP000236745">
    <property type="component" value="Unassembled WGS sequence"/>
</dbReference>
<evidence type="ECO:0000256" key="1">
    <source>
        <dbReference type="ARBA" id="ARBA00001970"/>
    </source>
</evidence>
<comment type="catalytic activity">
    <reaction evidence="21">
        <text>2 nitric oxide + NADH + 2 O2 = 2 nitrate + NAD(+) + H(+)</text>
        <dbReference type="Rhea" id="RHEA:19469"/>
        <dbReference type="ChEBI" id="CHEBI:15378"/>
        <dbReference type="ChEBI" id="CHEBI:15379"/>
        <dbReference type="ChEBI" id="CHEBI:16480"/>
        <dbReference type="ChEBI" id="CHEBI:17632"/>
        <dbReference type="ChEBI" id="CHEBI:57540"/>
        <dbReference type="ChEBI" id="CHEBI:57945"/>
        <dbReference type="EC" id="1.14.12.17"/>
    </reaction>
</comment>
<name>A0A1H5WX79_9GAMM</name>
<feature type="domain" description="FAD-binding FR-type" evidence="25">
    <location>
        <begin position="152"/>
        <end position="255"/>
    </location>
</feature>
<dbReference type="SUPFAM" id="SSF63380">
    <property type="entry name" value="Riboflavin synthase domain-like"/>
    <property type="match status" value="1"/>
</dbReference>
<dbReference type="InterPro" id="IPR017927">
    <property type="entry name" value="FAD-bd_FR_type"/>
</dbReference>
<dbReference type="GO" id="GO:0020037">
    <property type="term" value="F:heme binding"/>
    <property type="evidence" value="ECO:0007669"/>
    <property type="project" value="InterPro"/>
</dbReference>
<keyword evidence="12" id="KW-0274">FAD</keyword>
<evidence type="ECO:0000256" key="5">
    <source>
        <dbReference type="ARBA" id="ARBA00012229"/>
    </source>
</evidence>
<evidence type="ECO:0000256" key="17">
    <source>
        <dbReference type="ARBA" id="ARBA00025094"/>
    </source>
</evidence>
<organism evidence="26 27">
    <name type="scientific">Marinobacterium lutimaris</name>
    <dbReference type="NCBI Taxonomy" id="568106"/>
    <lineage>
        <taxon>Bacteria</taxon>
        <taxon>Pseudomonadati</taxon>
        <taxon>Pseudomonadota</taxon>
        <taxon>Gammaproteobacteria</taxon>
        <taxon>Oceanospirillales</taxon>
        <taxon>Oceanospirillaceae</taxon>
        <taxon>Marinobacterium</taxon>
    </lineage>
</organism>
<dbReference type="GO" id="GO:0046210">
    <property type="term" value="P:nitric oxide catabolic process"/>
    <property type="evidence" value="ECO:0007669"/>
    <property type="project" value="TreeGrafter"/>
</dbReference>
<dbReference type="EMBL" id="FNVQ01000001">
    <property type="protein sequence ID" value="SEG04229.1"/>
    <property type="molecule type" value="Genomic_DNA"/>
</dbReference>
<dbReference type="CDD" id="cd06184">
    <property type="entry name" value="flavohem_like_fad_nad_binding"/>
    <property type="match status" value="1"/>
</dbReference>
<dbReference type="GO" id="GO:0071949">
    <property type="term" value="F:FAD binding"/>
    <property type="evidence" value="ECO:0007669"/>
    <property type="project" value="TreeGrafter"/>
</dbReference>
<dbReference type="InterPro" id="IPR000971">
    <property type="entry name" value="Globin"/>
</dbReference>
<keyword evidence="7" id="KW-0216">Detoxification</keyword>
<dbReference type="Pfam" id="PF00970">
    <property type="entry name" value="FAD_binding_6"/>
    <property type="match status" value="1"/>
</dbReference>
<dbReference type="Gene3D" id="2.40.30.10">
    <property type="entry name" value="Translation factors"/>
    <property type="match status" value="1"/>
</dbReference>
<evidence type="ECO:0000256" key="19">
    <source>
        <dbReference type="ARBA" id="ARBA00030929"/>
    </source>
</evidence>
<evidence type="ECO:0000256" key="2">
    <source>
        <dbReference type="ARBA" id="ARBA00001974"/>
    </source>
</evidence>
<dbReference type="CDD" id="cd14780">
    <property type="entry name" value="HmpPa-globin-like"/>
    <property type="match status" value="1"/>
</dbReference>
<evidence type="ECO:0000256" key="21">
    <source>
        <dbReference type="ARBA" id="ARBA00048649"/>
    </source>
</evidence>
<evidence type="ECO:0000259" key="24">
    <source>
        <dbReference type="PROSITE" id="PS01033"/>
    </source>
</evidence>
<dbReference type="RefSeq" id="WP_104002120.1">
    <property type="nucleotide sequence ID" value="NZ_FNVQ01000001.1"/>
</dbReference>
<evidence type="ECO:0000256" key="8">
    <source>
        <dbReference type="ARBA" id="ARBA00022617"/>
    </source>
</evidence>
<dbReference type="InterPro" id="IPR039261">
    <property type="entry name" value="FNR_nucleotide-bd"/>
</dbReference>
<dbReference type="NCBIfam" id="NF009805">
    <property type="entry name" value="PRK13289.1"/>
    <property type="match status" value="1"/>
</dbReference>
<dbReference type="GO" id="GO:0009636">
    <property type="term" value="P:response to toxic substance"/>
    <property type="evidence" value="ECO:0007669"/>
    <property type="project" value="UniProtKB-KW"/>
</dbReference>
<dbReference type="InterPro" id="IPR009050">
    <property type="entry name" value="Globin-like_sf"/>
</dbReference>
<comment type="cofactor">
    <cofactor evidence="1">
        <name>heme b</name>
        <dbReference type="ChEBI" id="CHEBI:60344"/>
    </cofactor>
</comment>
<comment type="similarity">
    <text evidence="3">In the C-terminal section; belongs to the flavoprotein pyridine nucleotide cytochrome reductase family.</text>
</comment>
<keyword evidence="8 23" id="KW-0349">Heme</keyword>
<evidence type="ECO:0000256" key="6">
    <source>
        <dbReference type="ARBA" id="ARBA00014637"/>
    </source>
</evidence>
<dbReference type="SUPFAM" id="SSF52343">
    <property type="entry name" value="Ferredoxin reductase-like, C-terminal NADP-linked domain"/>
    <property type="match status" value="1"/>
</dbReference>
<comment type="similarity">
    <text evidence="4">Belongs to the globin family. Two-domain flavohemoproteins subfamily.</text>
</comment>
<dbReference type="OrthoDB" id="9801223at2"/>
<dbReference type="FunFam" id="2.40.30.10:FF:000034">
    <property type="entry name" value="Flavohemoprotein"/>
    <property type="match status" value="1"/>
</dbReference>
<dbReference type="GO" id="GO:0071500">
    <property type="term" value="P:cellular response to nitrosative stress"/>
    <property type="evidence" value="ECO:0007669"/>
    <property type="project" value="TreeGrafter"/>
</dbReference>
<evidence type="ECO:0000256" key="20">
    <source>
        <dbReference type="ARBA" id="ARBA00033187"/>
    </source>
</evidence>
<dbReference type="InterPro" id="IPR008333">
    <property type="entry name" value="Cbr1-like_FAD-bd_dom"/>
</dbReference>
<dbReference type="Gene3D" id="1.10.490.10">
    <property type="entry name" value="Globins"/>
    <property type="match status" value="1"/>
</dbReference>
<comment type="catalytic activity">
    <reaction evidence="22">
        <text>2 nitric oxide + NADPH + 2 O2 = 2 nitrate + NADP(+) + H(+)</text>
        <dbReference type="Rhea" id="RHEA:19465"/>
        <dbReference type="ChEBI" id="CHEBI:15378"/>
        <dbReference type="ChEBI" id="CHEBI:15379"/>
        <dbReference type="ChEBI" id="CHEBI:16480"/>
        <dbReference type="ChEBI" id="CHEBI:17632"/>
        <dbReference type="ChEBI" id="CHEBI:57783"/>
        <dbReference type="ChEBI" id="CHEBI:58349"/>
        <dbReference type="EC" id="1.14.12.17"/>
    </reaction>
</comment>
<dbReference type="GO" id="GO:0019825">
    <property type="term" value="F:oxygen binding"/>
    <property type="evidence" value="ECO:0007669"/>
    <property type="project" value="InterPro"/>
</dbReference>
<dbReference type="GO" id="GO:0008941">
    <property type="term" value="F:nitric oxide dioxygenase NAD(P)H activity"/>
    <property type="evidence" value="ECO:0007669"/>
    <property type="project" value="UniProtKB-EC"/>
</dbReference>
<feature type="domain" description="Globin" evidence="24">
    <location>
        <begin position="1"/>
        <end position="138"/>
    </location>
</feature>
<dbReference type="FunFam" id="1.10.490.10:FF:000003">
    <property type="entry name" value="Flavohemoprotein"/>
    <property type="match status" value="1"/>
</dbReference>
<evidence type="ECO:0000259" key="25">
    <source>
        <dbReference type="PROSITE" id="PS51384"/>
    </source>
</evidence>
<gene>
    <name evidence="26" type="ORF">SAMN05444390_1011199</name>
</gene>
<keyword evidence="13" id="KW-0521">NADP</keyword>
<keyword evidence="14" id="KW-0560">Oxidoreductase</keyword>
<dbReference type="AlphaFoldDB" id="A0A1H5WX79"/>
<keyword evidence="10" id="KW-0285">Flavoprotein</keyword>
<dbReference type="PRINTS" id="PR00410">
    <property type="entry name" value="PHEHYDRXLASE"/>
</dbReference>
<evidence type="ECO:0000256" key="16">
    <source>
        <dbReference type="ARBA" id="ARBA00023027"/>
    </source>
</evidence>
<evidence type="ECO:0000256" key="22">
    <source>
        <dbReference type="ARBA" id="ARBA00049433"/>
    </source>
</evidence>
<dbReference type="Pfam" id="PF00175">
    <property type="entry name" value="NAD_binding_1"/>
    <property type="match status" value="1"/>
</dbReference>
<evidence type="ECO:0000313" key="27">
    <source>
        <dbReference type="Proteomes" id="UP000236745"/>
    </source>
</evidence>
<keyword evidence="16" id="KW-0520">NAD</keyword>
<comment type="cofactor">
    <cofactor evidence="2">
        <name>FAD</name>
        <dbReference type="ChEBI" id="CHEBI:57692"/>
    </cofactor>
</comment>
<evidence type="ECO:0000256" key="15">
    <source>
        <dbReference type="ARBA" id="ARBA00023004"/>
    </source>
</evidence>
<dbReference type="InterPro" id="IPR017938">
    <property type="entry name" value="Riboflavin_synthase-like_b-brl"/>
</dbReference>
<evidence type="ECO:0000313" key="26">
    <source>
        <dbReference type="EMBL" id="SEG04229.1"/>
    </source>
</evidence>
<evidence type="ECO:0000256" key="10">
    <source>
        <dbReference type="ARBA" id="ARBA00022630"/>
    </source>
</evidence>
<dbReference type="InterPro" id="IPR012292">
    <property type="entry name" value="Globin/Proto"/>
</dbReference>
<keyword evidence="9 23" id="KW-0561">Oxygen transport</keyword>
<dbReference type="EC" id="1.14.12.17" evidence="5"/>